<dbReference type="PANTHER" id="PTHR22939:SF130">
    <property type="entry name" value="PERIPLASMIC SERINE ENDOPROTEASE DEGP-LIKE-RELATED"/>
    <property type="match status" value="1"/>
</dbReference>
<evidence type="ECO:0000256" key="3">
    <source>
        <dbReference type="ARBA" id="ARBA00010541"/>
    </source>
</evidence>
<evidence type="ECO:0000256" key="11">
    <source>
        <dbReference type="ARBA" id="ARBA00022825"/>
    </source>
</evidence>
<dbReference type="SUPFAM" id="SSF50494">
    <property type="entry name" value="Trypsin-like serine proteases"/>
    <property type="match status" value="1"/>
</dbReference>
<feature type="signal peptide" evidence="14">
    <location>
        <begin position="1"/>
        <end position="35"/>
    </location>
</feature>
<evidence type="ECO:0000313" key="17">
    <source>
        <dbReference type="Proteomes" id="UP001239909"/>
    </source>
</evidence>
<dbReference type="InterPro" id="IPR001940">
    <property type="entry name" value="Peptidase_S1C"/>
</dbReference>
<dbReference type="InterPro" id="IPR009003">
    <property type="entry name" value="Peptidase_S1_PA"/>
</dbReference>
<evidence type="ECO:0000259" key="15">
    <source>
        <dbReference type="PROSITE" id="PS50106"/>
    </source>
</evidence>
<name>A0ABQ6LHK9_9RHOB</name>
<dbReference type="Gene3D" id="2.40.10.120">
    <property type="match status" value="1"/>
</dbReference>
<dbReference type="Pfam" id="PF17820">
    <property type="entry name" value="PDZ_6"/>
    <property type="match status" value="1"/>
</dbReference>
<gene>
    <name evidence="16" type="ORF">LNKW23_09230</name>
</gene>
<evidence type="ECO:0000256" key="6">
    <source>
        <dbReference type="ARBA" id="ARBA00022670"/>
    </source>
</evidence>
<dbReference type="SUPFAM" id="SSF50156">
    <property type="entry name" value="PDZ domain-like"/>
    <property type="match status" value="2"/>
</dbReference>
<dbReference type="PRINTS" id="PR00834">
    <property type="entry name" value="PROTEASES2C"/>
</dbReference>
<dbReference type="PANTHER" id="PTHR22939">
    <property type="entry name" value="SERINE PROTEASE FAMILY S1C HTRA-RELATED"/>
    <property type="match status" value="1"/>
</dbReference>
<comment type="caution">
    <text evidence="16">The sequence shown here is derived from an EMBL/GenBank/DDBJ whole genome shotgun (WGS) entry which is preliminary data.</text>
</comment>
<dbReference type="Pfam" id="PF13365">
    <property type="entry name" value="Trypsin_2"/>
    <property type="match status" value="1"/>
</dbReference>
<evidence type="ECO:0000256" key="14">
    <source>
        <dbReference type="SAM" id="SignalP"/>
    </source>
</evidence>
<dbReference type="RefSeq" id="WP_285670426.1">
    <property type="nucleotide sequence ID" value="NZ_BSYI01000005.1"/>
</dbReference>
<keyword evidence="8" id="KW-0677">Repeat</keyword>
<evidence type="ECO:0000256" key="9">
    <source>
        <dbReference type="ARBA" id="ARBA00022764"/>
    </source>
</evidence>
<organism evidence="16 17">
    <name type="scientific">Paralimibaculum aggregatum</name>
    <dbReference type="NCBI Taxonomy" id="3036245"/>
    <lineage>
        <taxon>Bacteria</taxon>
        <taxon>Pseudomonadati</taxon>
        <taxon>Pseudomonadota</taxon>
        <taxon>Alphaproteobacteria</taxon>
        <taxon>Rhodobacterales</taxon>
        <taxon>Paracoccaceae</taxon>
        <taxon>Paralimibaculum</taxon>
    </lineage>
</organism>
<protein>
    <recommendedName>
        <fullName evidence="5">Probable periplasmic serine endoprotease DegP-like</fullName>
        <ecNumber evidence="4">3.4.21.107</ecNumber>
    </recommendedName>
    <alternativeName>
        <fullName evidence="13">Protease Do</fullName>
    </alternativeName>
</protein>
<evidence type="ECO:0000256" key="7">
    <source>
        <dbReference type="ARBA" id="ARBA00022729"/>
    </source>
</evidence>
<evidence type="ECO:0000256" key="5">
    <source>
        <dbReference type="ARBA" id="ARBA00013958"/>
    </source>
</evidence>
<dbReference type="EC" id="3.4.21.107" evidence="4"/>
<comment type="similarity">
    <text evidence="3">Belongs to the peptidase S1C family.</text>
</comment>
<dbReference type="Proteomes" id="UP001239909">
    <property type="component" value="Unassembled WGS sequence"/>
</dbReference>
<dbReference type="InterPro" id="IPR036034">
    <property type="entry name" value="PDZ_sf"/>
</dbReference>
<keyword evidence="9" id="KW-0574">Periplasm</keyword>
<evidence type="ECO:0000256" key="1">
    <source>
        <dbReference type="ARBA" id="ARBA00001772"/>
    </source>
</evidence>
<evidence type="ECO:0000256" key="10">
    <source>
        <dbReference type="ARBA" id="ARBA00022801"/>
    </source>
</evidence>
<evidence type="ECO:0000256" key="13">
    <source>
        <dbReference type="ARBA" id="ARBA00032850"/>
    </source>
</evidence>
<dbReference type="CDD" id="cd10839">
    <property type="entry name" value="cpPDZ1_DegP-like"/>
    <property type="match status" value="1"/>
</dbReference>
<keyword evidence="6" id="KW-0645">Protease</keyword>
<comment type="subcellular location">
    <subcellularLocation>
        <location evidence="2">Periplasm</location>
    </subcellularLocation>
</comment>
<keyword evidence="12" id="KW-0346">Stress response</keyword>
<feature type="domain" description="PDZ" evidence="15">
    <location>
        <begin position="377"/>
        <end position="473"/>
    </location>
</feature>
<dbReference type="Pfam" id="PF13180">
    <property type="entry name" value="PDZ_2"/>
    <property type="match status" value="1"/>
</dbReference>
<dbReference type="InterPro" id="IPR001478">
    <property type="entry name" value="PDZ"/>
</dbReference>
<evidence type="ECO:0000256" key="8">
    <source>
        <dbReference type="ARBA" id="ARBA00022737"/>
    </source>
</evidence>
<dbReference type="Gene3D" id="2.30.42.10">
    <property type="match status" value="2"/>
</dbReference>
<keyword evidence="11" id="KW-0720">Serine protease</keyword>
<evidence type="ECO:0000256" key="4">
    <source>
        <dbReference type="ARBA" id="ARBA00013035"/>
    </source>
</evidence>
<dbReference type="InterPro" id="IPR011782">
    <property type="entry name" value="Pept_S1C_Do"/>
</dbReference>
<dbReference type="PROSITE" id="PS50106">
    <property type="entry name" value="PDZ"/>
    <property type="match status" value="2"/>
</dbReference>
<feature type="domain" description="PDZ" evidence="15">
    <location>
        <begin position="280"/>
        <end position="332"/>
    </location>
</feature>
<keyword evidence="7 14" id="KW-0732">Signal</keyword>
<dbReference type="InterPro" id="IPR041489">
    <property type="entry name" value="PDZ_6"/>
</dbReference>
<evidence type="ECO:0000256" key="12">
    <source>
        <dbReference type="ARBA" id="ARBA00023016"/>
    </source>
</evidence>
<sequence>MTLSVASPAARRGPALAAGLGLAAALVWSPSAALADEALADMVERVSPAVVTVLADELPDERSGRRGMPDPFERFGRSPFEKFFREFGPDGNPFGGERRRQGLGSGFVLDPDGLIVTNHHVVEDADEVTVRFSGLGDFVAEVVGTDPQSDLALLRIEADEALPFVKLGDSDAVRVGEDVFAVGNPFGLGGTVTKGIVSATQRDIRRGPYVDFIQTDAAINRGNSGGPLFNMKGEVIGVNSAILSPNGGSVGVGFAVAANIVRDVIADLKSDGVVDRGWLGVQIQRVTPEIAEAMGLERPMGALVANVLPDAPSEGALETGDVILSFGGEAVQTSRDLPKLVGRTEPGTAVEIEVLRDGDRRSVSVTIGAFADDRQAAVSKGRSDRGGRLASEALGATLARLTPDARENIGLGDGVDGVVVTSIQPRGAAARSGLQVGDVILEVDRRPVSSPRELDDALDEGKTDTRLLLVNRRGSQLYLGLRLS</sequence>
<evidence type="ECO:0000256" key="2">
    <source>
        <dbReference type="ARBA" id="ARBA00004418"/>
    </source>
</evidence>
<dbReference type="EMBL" id="BSYI01000005">
    <property type="protein sequence ID" value="GMG81710.1"/>
    <property type="molecule type" value="Genomic_DNA"/>
</dbReference>
<keyword evidence="17" id="KW-1185">Reference proteome</keyword>
<evidence type="ECO:0000313" key="16">
    <source>
        <dbReference type="EMBL" id="GMG81710.1"/>
    </source>
</evidence>
<dbReference type="NCBIfam" id="TIGR02037">
    <property type="entry name" value="degP_htrA_DO"/>
    <property type="match status" value="1"/>
</dbReference>
<feature type="chain" id="PRO_5047009210" description="Probable periplasmic serine endoprotease DegP-like" evidence="14">
    <location>
        <begin position="36"/>
        <end position="484"/>
    </location>
</feature>
<dbReference type="SMART" id="SM00228">
    <property type="entry name" value="PDZ"/>
    <property type="match status" value="2"/>
</dbReference>
<accession>A0ABQ6LHK9</accession>
<proteinExistence type="inferred from homology"/>
<comment type="catalytic activity">
    <reaction evidence="1">
        <text>Acts on substrates that are at least partially unfolded. The cleavage site P1 residue is normally between a pair of hydrophobic residues, such as Val-|-Val.</text>
        <dbReference type="EC" id="3.4.21.107"/>
    </reaction>
</comment>
<reference evidence="16 17" key="1">
    <citation type="submission" date="2023-04" db="EMBL/GenBank/DDBJ databases">
        <title>Marinoamorphus aggregata gen. nov., sp. Nov., isolate from tissue of brittle star Ophioplocus japonicus.</title>
        <authorList>
            <person name="Kawano K."/>
            <person name="Sawayama S."/>
            <person name="Nakagawa S."/>
        </authorList>
    </citation>
    <scope>NUCLEOTIDE SEQUENCE [LARGE SCALE GENOMIC DNA]</scope>
    <source>
        <strain evidence="16 17">NKW23</strain>
    </source>
</reference>
<keyword evidence="10" id="KW-0378">Hydrolase</keyword>